<feature type="compositionally biased region" description="Basic and acidic residues" evidence="8">
    <location>
        <begin position="931"/>
        <end position="951"/>
    </location>
</feature>
<dbReference type="GO" id="GO:0005509">
    <property type="term" value="F:calcium ion binding"/>
    <property type="evidence" value="ECO:0007669"/>
    <property type="project" value="InterPro"/>
</dbReference>
<reference evidence="10 11" key="1">
    <citation type="submission" date="2017-05" db="EMBL/GenBank/DDBJ databases">
        <title>Draft genome sequence of Elsinoe australis.</title>
        <authorList>
            <person name="Cheng Q."/>
        </authorList>
    </citation>
    <scope>NUCLEOTIDE SEQUENCE [LARGE SCALE GENOMIC DNA]</scope>
    <source>
        <strain evidence="10 11">NL1</strain>
    </source>
</reference>
<evidence type="ECO:0000256" key="2">
    <source>
        <dbReference type="ARBA" id="ARBA00004922"/>
    </source>
</evidence>
<protein>
    <recommendedName>
        <fullName evidence="7">alpha-1,2-Mannosidase</fullName>
        <ecNumber evidence="7">3.2.1.-</ecNumber>
    </recommendedName>
</protein>
<dbReference type="SUPFAM" id="SSF48225">
    <property type="entry name" value="Seven-hairpin glycosidases"/>
    <property type="match status" value="1"/>
</dbReference>
<keyword evidence="6" id="KW-0106">Calcium</keyword>
<feature type="compositionally biased region" description="Basic and acidic residues" evidence="8">
    <location>
        <begin position="488"/>
        <end position="498"/>
    </location>
</feature>
<dbReference type="GO" id="GO:0004571">
    <property type="term" value="F:mannosyl-oligosaccharide 1,2-alpha-mannosidase activity"/>
    <property type="evidence" value="ECO:0007669"/>
    <property type="project" value="InterPro"/>
</dbReference>
<keyword evidence="9" id="KW-0472">Membrane</keyword>
<comment type="similarity">
    <text evidence="3 7">Belongs to the glycosyl hydrolase 47 family.</text>
</comment>
<feature type="compositionally biased region" description="Basic and acidic residues" evidence="8">
    <location>
        <begin position="973"/>
        <end position="988"/>
    </location>
</feature>
<dbReference type="GO" id="GO:0005975">
    <property type="term" value="P:carbohydrate metabolic process"/>
    <property type="evidence" value="ECO:0007669"/>
    <property type="project" value="InterPro"/>
</dbReference>
<evidence type="ECO:0000256" key="5">
    <source>
        <dbReference type="ARBA" id="ARBA00023157"/>
    </source>
</evidence>
<keyword evidence="9" id="KW-0812">Transmembrane</keyword>
<feature type="region of interest" description="Disordered" evidence="8">
    <location>
        <begin position="625"/>
        <end position="692"/>
    </location>
</feature>
<proteinExistence type="inferred from homology"/>
<dbReference type="PANTHER" id="PTHR11742:SF103">
    <property type="entry name" value="ENDOPLASMIC RETICULUM MANNOSIDASE MNL2-RELATED"/>
    <property type="match status" value="1"/>
</dbReference>
<evidence type="ECO:0000313" key="11">
    <source>
        <dbReference type="Proteomes" id="UP000243723"/>
    </source>
</evidence>
<evidence type="ECO:0000256" key="8">
    <source>
        <dbReference type="SAM" id="MobiDB-lite"/>
    </source>
</evidence>
<keyword evidence="7" id="KW-0326">Glycosidase</keyword>
<dbReference type="Gene3D" id="1.50.10.10">
    <property type="match status" value="3"/>
</dbReference>
<feature type="binding site" evidence="6">
    <location>
        <position position="1189"/>
    </location>
    <ligand>
        <name>Ca(2+)</name>
        <dbReference type="ChEBI" id="CHEBI:29108"/>
    </ligand>
</feature>
<dbReference type="PRINTS" id="PR00747">
    <property type="entry name" value="GLYHDRLASE47"/>
</dbReference>
<evidence type="ECO:0000313" key="10">
    <source>
        <dbReference type="EMBL" id="PSK53959.1"/>
    </source>
</evidence>
<feature type="compositionally biased region" description="Polar residues" evidence="8">
    <location>
        <begin position="572"/>
        <end position="583"/>
    </location>
</feature>
<keyword evidence="11" id="KW-1185">Reference proteome</keyword>
<dbReference type="InterPro" id="IPR012341">
    <property type="entry name" value="6hp_glycosidase-like_sf"/>
</dbReference>
<dbReference type="InterPro" id="IPR036026">
    <property type="entry name" value="Seven-hairpin_glycosidases"/>
</dbReference>
<feature type="compositionally biased region" description="Basic and acidic residues" evidence="8">
    <location>
        <begin position="103"/>
        <end position="115"/>
    </location>
</feature>
<feature type="region of interest" description="Disordered" evidence="8">
    <location>
        <begin position="912"/>
        <end position="1074"/>
    </location>
</feature>
<comment type="pathway">
    <text evidence="2">Protein modification; protein glycosylation.</text>
</comment>
<dbReference type="GO" id="GO:0016020">
    <property type="term" value="C:membrane"/>
    <property type="evidence" value="ECO:0007669"/>
    <property type="project" value="InterPro"/>
</dbReference>
<evidence type="ECO:0000256" key="9">
    <source>
        <dbReference type="SAM" id="Phobius"/>
    </source>
</evidence>
<dbReference type="Pfam" id="PF01532">
    <property type="entry name" value="Glyco_hydro_47"/>
    <property type="match status" value="2"/>
</dbReference>
<keyword evidence="4 7" id="KW-0378">Hydrolase</keyword>
<dbReference type="EC" id="3.2.1.-" evidence="7"/>
<evidence type="ECO:0000256" key="1">
    <source>
        <dbReference type="ARBA" id="ARBA00001913"/>
    </source>
</evidence>
<dbReference type="InterPro" id="IPR050749">
    <property type="entry name" value="Glycosyl_Hydrolase_47"/>
</dbReference>
<dbReference type="STRING" id="40998.A0A2P8A0H0"/>
<feature type="compositionally biased region" description="Basic and acidic residues" evidence="8">
    <location>
        <begin position="124"/>
        <end position="147"/>
    </location>
</feature>
<name>A0A2P8A0H0_9PEZI</name>
<dbReference type="AlphaFoldDB" id="A0A2P8A0H0"/>
<feature type="compositionally biased region" description="Acidic residues" evidence="8">
    <location>
        <begin position="1008"/>
        <end position="1017"/>
    </location>
</feature>
<sequence length="1202" mass="132478">MLRYRRYRAFLVFAVFAVFGVYYYFASDGSWQPSSISTPPSLKQLGSIVSGSQDKPQAKLETPNEEKQANKPDLGGERKPESVPTEAKKAKPVGASEDDEEEPSHLHNQEKDHSKSVTTPGKGSKAESSKESTDGKYPSVDDVKADPSRPNAQKPKVVVAPEYESNAGPGQFADISRPKPAETIHWSKQPENFPVSSTIALPTGTPKAIPQIQFNFKKETETEKTDRLKKLSSIKELAKFAWQGYRKEAWGHDEVRPISGSYKDPFGGWAATLVDSLDTLWIMGLKEEFEEAVQRVSKIDFTTCEREDIPVFETTIRYLGGLLSAYDISGANHKVLLDKAVELGEVLMGAFDTPNRMPITFYYWKPAYTRQPHRAGTNVVMAELGSLSMEFTRLAQLTKENKYYDAIDRIADAFLEWQTRDANQTWLPGMFSLNVDASGCDYSVPHSSIAVLPLQEPIQMENMPKVGNSPQGDARMDMGETGLSQKPKNADTSKRPAVEEEDAGDALDAASKPLHMGEPGRSKIVGWNDPLKEGVLDSKDAKEKLLAGKASELGSAPSEKLLEKAAKGESLTDGTSSESSQHIKGQAGRSKIAGWNDPIKEGTLDSKSAKDKILEKVAEVDSLGTNAGKHTKRQLGGSLSDEAKEELREASSTSEDTQKITVKKPKQDETGELVSSGNRDVPPAAGAGARAHGPLPDIRTVLSPALEEVPLDQCVPQNLTSGIRSWGRDTFTLGGQADSTYEYFPKQYLLLGGLEDKYRKLYENSIDVATKYLLFRPQTPDDADILIAGDWEGWLEAETGKVNGTLKPESGHLACFAGGMYALGAKIFDRPQDLKIAARLTEGCVWAYAATKTGIMPEGFELLPCESKTSCEWNKTAYYEALDPYAESRLRSFEDSEISKKMGDEMSKKIDELKAPNLDMGSSDSVSTKSSKPDTEPDPKSLDKTLSKPDAKNPQNIADDADAAPEQKNPQKISDDTPRSPLDRRQLSESDEVTPVAPRVGGAKSLTSDEEDEDADLTDGPADDNIRPGNPVDYPGKKAAAATDTPTPAAPASPAETNELPIPEYTPAPPPTHEEYVKSRIEEERLPDGFVRINHRGYILRPEAIESVWYMYRITGDKHWREVGWRMFKAISDHTRGVYGNSAIDDVTKTLPEKNDSQESFWLAETLKYFFLLFSEESVVSLDEWVLNTEAHPFRRPLPKKK</sequence>
<gene>
    <name evidence="10" type="ORF">B9Z65_7765</name>
</gene>
<feature type="compositionally biased region" description="Basic and acidic residues" evidence="8">
    <location>
        <begin position="598"/>
        <end position="607"/>
    </location>
</feature>
<evidence type="ECO:0000256" key="4">
    <source>
        <dbReference type="ARBA" id="ARBA00022801"/>
    </source>
</evidence>
<feature type="region of interest" description="Disordered" evidence="8">
    <location>
        <begin position="565"/>
        <end position="607"/>
    </location>
</feature>
<evidence type="ECO:0000256" key="3">
    <source>
        <dbReference type="ARBA" id="ARBA00007658"/>
    </source>
</evidence>
<feature type="compositionally biased region" description="Low complexity" evidence="8">
    <location>
        <begin position="682"/>
        <end position="692"/>
    </location>
</feature>
<dbReference type="GO" id="GO:0036503">
    <property type="term" value="P:ERAD pathway"/>
    <property type="evidence" value="ECO:0007669"/>
    <property type="project" value="UniProtKB-ARBA"/>
</dbReference>
<feature type="region of interest" description="Disordered" evidence="8">
    <location>
        <begin position="462"/>
        <end position="528"/>
    </location>
</feature>
<dbReference type="PANTHER" id="PTHR11742">
    <property type="entry name" value="MANNOSYL-OLIGOSACCHARIDE ALPHA-1,2-MANNOSIDASE-RELATED"/>
    <property type="match status" value="1"/>
</dbReference>
<keyword evidence="6" id="KW-0479">Metal-binding</keyword>
<keyword evidence="5" id="KW-1015">Disulfide bond</keyword>
<keyword evidence="9" id="KW-1133">Transmembrane helix</keyword>
<accession>A0A2P8A0H0</accession>
<feature type="transmembrane region" description="Helical" evidence="9">
    <location>
        <begin position="7"/>
        <end position="25"/>
    </location>
</feature>
<dbReference type="InterPro" id="IPR001382">
    <property type="entry name" value="Glyco_hydro_47"/>
</dbReference>
<evidence type="ECO:0000256" key="7">
    <source>
        <dbReference type="RuleBase" id="RU361193"/>
    </source>
</evidence>
<feature type="compositionally biased region" description="Low complexity" evidence="8">
    <location>
        <begin position="1039"/>
        <end position="1063"/>
    </location>
</feature>
<evidence type="ECO:0000256" key="6">
    <source>
        <dbReference type="PIRSR" id="PIRSR601382-2"/>
    </source>
</evidence>
<feature type="compositionally biased region" description="Basic and acidic residues" evidence="8">
    <location>
        <begin position="56"/>
        <end position="89"/>
    </location>
</feature>
<comment type="caution">
    <text evidence="10">The sequence shown here is derived from an EMBL/GenBank/DDBJ whole genome shotgun (WGS) entry which is preliminary data.</text>
</comment>
<dbReference type="UniPathway" id="UPA00378"/>
<dbReference type="GO" id="GO:0005783">
    <property type="term" value="C:endoplasmic reticulum"/>
    <property type="evidence" value="ECO:0007669"/>
    <property type="project" value="TreeGrafter"/>
</dbReference>
<dbReference type="OrthoDB" id="8118055at2759"/>
<dbReference type="Proteomes" id="UP000243723">
    <property type="component" value="Unassembled WGS sequence"/>
</dbReference>
<dbReference type="EMBL" id="NHZQ01000087">
    <property type="protein sequence ID" value="PSK53959.1"/>
    <property type="molecule type" value="Genomic_DNA"/>
</dbReference>
<organism evidence="10 11">
    <name type="scientific">Elsinoe australis</name>
    <dbReference type="NCBI Taxonomy" id="40998"/>
    <lineage>
        <taxon>Eukaryota</taxon>
        <taxon>Fungi</taxon>
        <taxon>Dikarya</taxon>
        <taxon>Ascomycota</taxon>
        <taxon>Pezizomycotina</taxon>
        <taxon>Dothideomycetes</taxon>
        <taxon>Dothideomycetidae</taxon>
        <taxon>Myriangiales</taxon>
        <taxon>Elsinoaceae</taxon>
        <taxon>Elsinoe</taxon>
    </lineage>
</organism>
<comment type="cofactor">
    <cofactor evidence="1 6">
        <name>Ca(2+)</name>
        <dbReference type="ChEBI" id="CHEBI:29108"/>
    </cofactor>
</comment>
<feature type="region of interest" description="Disordered" evidence="8">
    <location>
        <begin position="35"/>
        <end position="176"/>
    </location>
</feature>